<accession>A0A3G6TC76</accession>
<keyword evidence="2" id="KW-1185">Reference proteome</keyword>
<gene>
    <name evidence="1" type="ORF">EG339_13045</name>
</gene>
<organism evidence="1 2">
    <name type="scientific">Chryseobacterium bernardetii</name>
    <dbReference type="NCBI Taxonomy" id="1241978"/>
    <lineage>
        <taxon>Bacteria</taxon>
        <taxon>Pseudomonadati</taxon>
        <taxon>Bacteroidota</taxon>
        <taxon>Flavobacteriia</taxon>
        <taxon>Flavobacteriales</taxon>
        <taxon>Weeksellaceae</taxon>
        <taxon>Chryseobacterium group</taxon>
        <taxon>Chryseobacterium</taxon>
    </lineage>
</organism>
<evidence type="ECO:0000313" key="1">
    <source>
        <dbReference type="EMBL" id="AZB25439.1"/>
    </source>
</evidence>
<dbReference type="InterPro" id="IPR036890">
    <property type="entry name" value="HATPase_C_sf"/>
</dbReference>
<dbReference type="GeneID" id="99065731"/>
<protein>
    <recommendedName>
        <fullName evidence="3">ATP-binding protein</fullName>
    </recommendedName>
</protein>
<dbReference type="EMBL" id="CP033932">
    <property type="protein sequence ID" value="AZB25439.1"/>
    <property type="molecule type" value="Genomic_DNA"/>
</dbReference>
<dbReference type="Pfam" id="PF13589">
    <property type="entry name" value="HATPase_c_3"/>
    <property type="match status" value="1"/>
</dbReference>
<evidence type="ECO:0000313" key="2">
    <source>
        <dbReference type="Proteomes" id="UP000271193"/>
    </source>
</evidence>
<reference evidence="2" key="1">
    <citation type="submission" date="2018-11" db="EMBL/GenBank/DDBJ databases">
        <title>Proposal to divide the Flavobacteriaceae and reorganize its genera based on Amino Acid Identity values calculated from whole genome sequences.</title>
        <authorList>
            <person name="Nicholson A.C."/>
            <person name="Gulvik C.A."/>
            <person name="Whitney A.M."/>
            <person name="Humrighouse B.W."/>
            <person name="Bell M."/>
            <person name="Holmes B."/>
            <person name="Steigerwalt A.G."/>
            <person name="Villarma A."/>
            <person name="Sheth M."/>
            <person name="Batra D."/>
            <person name="Pryor J."/>
            <person name="Bernardet J.-F."/>
            <person name="Hugo C."/>
            <person name="Kampfer P."/>
            <person name="Newman J."/>
            <person name="McQuiston J.R."/>
        </authorList>
    </citation>
    <scope>NUCLEOTIDE SEQUENCE [LARGE SCALE GENOMIC DNA]</scope>
    <source>
        <strain evidence="2">G0229</strain>
    </source>
</reference>
<dbReference type="SUPFAM" id="SSF55874">
    <property type="entry name" value="ATPase domain of HSP90 chaperone/DNA topoisomerase II/histidine kinase"/>
    <property type="match status" value="2"/>
</dbReference>
<dbReference type="KEGG" id="cben:EG339_13045"/>
<proteinExistence type="predicted"/>
<dbReference type="RefSeq" id="WP_123870402.1">
    <property type="nucleotide sequence ID" value="NZ_CP033932.1"/>
</dbReference>
<name>A0A3G6TC76_9FLAO</name>
<sequence length="718" mass="82022">MSNYNTHKIKAKSHILSLLGDELIGSDSLAIFELVKNAYDADATKVKVSFINLNQPNQRIIIEDNGNGMSSQIIQDVWLTIGTDFKRGKNRKESPILKRVSFGNKGVGRLAVHKLAKTITLETQARNSLHPSRLQIDWPKLINSKEFIQDLEVEIELAENSLFENGHGTRIILDNLTTKIWSKKTLKDLVRKINNIKNPFSSNNNFEITVEANDFHDEWIKEVKDTMDVLEDSLYQFKFELNNFNNDNDFVLIKFHYYFNPPSQTGLQKKEKIIEQEFHIGTIFKDIDTDNINHFLRNNDLDGIGPLRGQFYVFNQNSNLLKMHFGGQINAIKQFIKDNCGVKIFRDNIRVYNYGEPFDDWLGLDLDKIQRAGDHFGKKVTVGAIELNLQKSNDGLIEKTNREGFIENQVFEKFRLITKEVFYLFEKESENDKDKIEEYLEGTKPMKKIGFKDTIQELEESLKIKNLDKELSPLLKRIDNDYTVMRDIMVNSGMTGLNLGIAFHEVDREVRIINQELNIEGENVDIHTIKDKIKNLVHILESLSPLLRQNQTSLTSAKKIIEIAVKRNINRFKYHKIVFSSPLLSGENSDISFKVPSNLLISSISNIIDNSIYWTKSKADITNINNETFKPAIYIGTDMTSFEGPAIIIADNGLGFSVEPEVMTQPFKTKKNGGMGLGLYFTDVVMNMVGGKLIFPDALDLEIPKAYDGACIALVFPK</sequence>
<dbReference type="AlphaFoldDB" id="A0A3G6TC76"/>
<dbReference type="Gene3D" id="3.30.565.10">
    <property type="entry name" value="Histidine kinase-like ATPase, C-terminal domain"/>
    <property type="match status" value="2"/>
</dbReference>
<dbReference type="Proteomes" id="UP000271193">
    <property type="component" value="Chromosome"/>
</dbReference>
<evidence type="ECO:0008006" key="3">
    <source>
        <dbReference type="Google" id="ProtNLM"/>
    </source>
</evidence>